<dbReference type="STRING" id="96561.Dole_1698"/>
<dbReference type="CDD" id="cd18683">
    <property type="entry name" value="PIN_VapC-like"/>
    <property type="match status" value="1"/>
</dbReference>
<evidence type="ECO:0000313" key="3">
    <source>
        <dbReference type="Proteomes" id="UP000008561"/>
    </source>
</evidence>
<dbReference type="eggNOG" id="COG5611">
    <property type="taxonomic scope" value="Bacteria"/>
</dbReference>
<dbReference type="Pfam" id="PF01850">
    <property type="entry name" value="PIN"/>
    <property type="match status" value="1"/>
</dbReference>
<reference evidence="2 3" key="1">
    <citation type="submission" date="2007-10" db="EMBL/GenBank/DDBJ databases">
        <title>Complete sequence of Desulfococcus oleovorans Hxd3.</title>
        <authorList>
            <consortium name="US DOE Joint Genome Institute"/>
            <person name="Copeland A."/>
            <person name="Lucas S."/>
            <person name="Lapidus A."/>
            <person name="Barry K."/>
            <person name="Glavina del Rio T."/>
            <person name="Dalin E."/>
            <person name="Tice H."/>
            <person name="Pitluck S."/>
            <person name="Kiss H."/>
            <person name="Brettin T."/>
            <person name="Bruce D."/>
            <person name="Detter J.C."/>
            <person name="Han C."/>
            <person name="Schmutz J."/>
            <person name="Larimer F."/>
            <person name="Land M."/>
            <person name="Hauser L."/>
            <person name="Kyrpides N."/>
            <person name="Kim E."/>
            <person name="Wawrik B."/>
            <person name="Richardson P."/>
        </authorList>
    </citation>
    <scope>NUCLEOTIDE SEQUENCE [LARGE SCALE GENOMIC DNA]</scope>
    <source>
        <strain evidence="3">DSM 6200 / JCM 39069 / Hxd3</strain>
    </source>
</reference>
<dbReference type="InterPro" id="IPR002716">
    <property type="entry name" value="PIN_dom"/>
</dbReference>
<dbReference type="HOGENOM" id="CLU_121449_2_0_7"/>
<feature type="domain" description="PIN" evidence="1">
    <location>
        <begin position="4"/>
        <end position="125"/>
    </location>
</feature>
<name>A9A0K2_DESOH</name>
<dbReference type="Gene3D" id="3.40.50.1010">
    <property type="entry name" value="5'-nuclease"/>
    <property type="match status" value="1"/>
</dbReference>
<proteinExistence type="predicted"/>
<dbReference type="EMBL" id="CP000859">
    <property type="protein sequence ID" value="ABW67502.1"/>
    <property type="molecule type" value="Genomic_DNA"/>
</dbReference>
<evidence type="ECO:0000259" key="1">
    <source>
        <dbReference type="Pfam" id="PF01850"/>
    </source>
</evidence>
<dbReference type="Proteomes" id="UP000008561">
    <property type="component" value="Chromosome"/>
</dbReference>
<dbReference type="AlphaFoldDB" id="A9A0K2"/>
<organism evidence="2 3">
    <name type="scientific">Desulfosudis oleivorans (strain DSM 6200 / JCM 39069 / Hxd3)</name>
    <name type="common">Desulfococcus oleovorans</name>
    <dbReference type="NCBI Taxonomy" id="96561"/>
    <lineage>
        <taxon>Bacteria</taxon>
        <taxon>Pseudomonadati</taxon>
        <taxon>Thermodesulfobacteriota</taxon>
        <taxon>Desulfobacteria</taxon>
        <taxon>Desulfobacterales</taxon>
        <taxon>Desulfosudaceae</taxon>
        <taxon>Desulfosudis</taxon>
    </lineage>
</organism>
<dbReference type="KEGG" id="dol:Dole_1698"/>
<dbReference type="OrthoDB" id="32974at2"/>
<gene>
    <name evidence="2" type="ordered locus">Dole_1698</name>
</gene>
<dbReference type="InterPro" id="IPR029060">
    <property type="entry name" value="PIN-like_dom_sf"/>
</dbReference>
<keyword evidence="3" id="KW-1185">Reference proteome</keyword>
<evidence type="ECO:0000313" key="2">
    <source>
        <dbReference type="EMBL" id="ABW67502.1"/>
    </source>
</evidence>
<accession>A9A0K2</accession>
<dbReference type="SUPFAM" id="SSF88723">
    <property type="entry name" value="PIN domain-like"/>
    <property type="match status" value="1"/>
</dbReference>
<protein>
    <submittedName>
        <fullName evidence="2">PilT protein domain protein</fullName>
    </submittedName>
</protein>
<dbReference type="RefSeq" id="WP_012175118.1">
    <property type="nucleotide sequence ID" value="NC_009943.1"/>
</dbReference>
<sequence>MKALDTNLLIRFLVKDDQQQAEAVYNLFKAAETNRESLFIPLLVVLETIWVLESVYGTTREEILDVLEALMMMPILTFEAQPVIRYFIVSARASKTELSDLLIAASAHLSGCDHVLTFNRAASKFDLFELVKK</sequence>